<reference evidence="1 2" key="1">
    <citation type="submission" date="2024-09" db="EMBL/GenBank/DDBJ databases">
        <title>Floridaenema gen nov. (Aerosakkonemataceae, Aerosakkonematales ord. nov., Cyanobacteria) from benthic tropical and subtropical fresh waters, with the description of four new species.</title>
        <authorList>
            <person name="Moretto J.A."/>
            <person name="Berthold D.E."/>
            <person name="Lefler F.W."/>
            <person name="Huang I.-S."/>
            <person name="Laughinghouse H. IV."/>
        </authorList>
    </citation>
    <scope>NUCLEOTIDE SEQUENCE [LARGE SCALE GENOMIC DNA]</scope>
    <source>
        <strain evidence="1 2">BLCC-F50</strain>
    </source>
</reference>
<protein>
    <submittedName>
        <fullName evidence="1">Uncharacterized protein</fullName>
    </submittedName>
</protein>
<proteinExistence type="predicted"/>
<keyword evidence="2" id="KW-1185">Reference proteome</keyword>
<name>A0ABV4XP60_9CYAN</name>
<dbReference type="EMBL" id="JBHFNR010000060">
    <property type="protein sequence ID" value="MFB2893043.1"/>
    <property type="molecule type" value="Genomic_DNA"/>
</dbReference>
<evidence type="ECO:0000313" key="2">
    <source>
        <dbReference type="Proteomes" id="UP001576784"/>
    </source>
</evidence>
<sequence length="247" mass="28756">MADGDIVHSRLRRCYQKPYERLCGGKASIDECVHVLMQAIRRDIVHKGNLPVKLAQIMGEILDRCISTTGENNSVNWAALNVQFDRLVQQFDGQHYLKELSLRASKSLINELRYERVDEVDNASVEIFKRYINEVYESEFKERIPLNPEDNAGIDEATLKKRMEEMEPYINQEINLLAEKAMRNMSVENLGQQPRRKIKSLEEDEDLMAEHNHNNRIKIGKLLSEESIKPLQITTQDWKQCLSSRKQ</sequence>
<dbReference type="RefSeq" id="WP_413262708.1">
    <property type="nucleotide sequence ID" value="NZ_JBHFNR010000060.1"/>
</dbReference>
<dbReference type="Proteomes" id="UP001576784">
    <property type="component" value="Unassembled WGS sequence"/>
</dbReference>
<accession>A0ABV4XP60</accession>
<evidence type="ECO:0000313" key="1">
    <source>
        <dbReference type="EMBL" id="MFB2893043.1"/>
    </source>
</evidence>
<comment type="caution">
    <text evidence="1">The sequence shown here is derived from an EMBL/GenBank/DDBJ whole genome shotgun (WGS) entry which is preliminary data.</text>
</comment>
<gene>
    <name evidence="1" type="ORF">ACE1CI_09035</name>
</gene>
<organism evidence="1 2">
    <name type="scientific">Floridaenema flaviceps BLCC-F50</name>
    <dbReference type="NCBI Taxonomy" id="3153642"/>
    <lineage>
        <taxon>Bacteria</taxon>
        <taxon>Bacillati</taxon>
        <taxon>Cyanobacteriota</taxon>
        <taxon>Cyanophyceae</taxon>
        <taxon>Oscillatoriophycideae</taxon>
        <taxon>Aerosakkonematales</taxon>
        <taxon>Aerosakkonemataceae</taxon>
        <taxon>Floridanema</taxon>
        <taxon>Floridanema flaviceps</taxon>
    </lineage>
</organism>